<sequence>GTAHLNLALALYHAQDFGNAERAVRTSIPLLPSALQPTYLLGLIARAQNQPNDALDAFLQVLESDPFDVGANVNVGQLYLEMQQYETAIEYLRRAYTREQHNVTASYNLGLALVRNEETEEGQQLLESAQALRTTNYGITYGPGYLNEGRYAVAIASTGAEPELVNQTVPSASFSVLNIASTRPDRAPEESPFGRRFTVDDLTDASALELAASLGGGVTAIDYDTDGDLDLFRAGATG</sequence>
<feature type="non-terminal residue" evidence="1">
    <location>
        <position position="238"/>
    </location>
</feature>
<dbReference type="Pfam" id="PF13432">
    <property type="entry name" value="TPR_16"/>
    <property type="match status" value="1"/>
</dbReference>
<dbReference type="AlphaFoldDB" id="A0A383CYV0"/>
<reference evidence="1" key="1">
    <citation type="submission" date="2018-05" db="EMBL/GenBank/DDBJ databases">
        <authorList>
            <person name="Lanie J.A."/>
            <person name="Ng W.-L."/>
            <person name="Kazmierczak K.M."/>
            <person name="Andrzejewski T.M."/>
            <person name="Davidsen T.M."/>
            <person name="Wayne K.J."/>
            <person name="Tettelin H."/>
            <person name="Glass J.I."/>
            <person name="Rusch D."/>
            <person name="Podicherti R."/>
            <person name="Tsui H.-C.T."/>
            <person name="Winkler M.E."/>
        </authorList>
    </citation>
    <scope>NUCLEOTIDE SEQUENCE</scope>
</reference>
<dbReference type="InterPro" id="IPR019734">
    <property type="entry name" value="TPR_rpt"/>
</dbReference>
<dbReference type="EMBL" id="UINC01212694">
    <property type="protein sequence ID" value="SVE37135.1"/>
    <property type="molecule type" value="Genomic_DNA"/>
</dbReference>
<dbReference type="PROSITE" id="PS50005">
    <property type="entry name" value="TPR"/>
    <property type="match status" value="1"/>
</dbReference>
<gene>
    <name evidence="1" type="ORF">METZ01_LOCUS489989</name>
</gene>
<protein>
    <submittedName>
        <fullName evidence="1">Uncharacterized protein</fullName>
    </submittedName>
</protein>
<proteinExistence type="predicted"/>
<dbReference type="SMART" id="SM00028">
    <property type="entry name" value="TPR"/>
    <property type="match status" value="4"/>
</dbReference>
<dbReference type="Gene3D" id="1.25.40.10">
    <property type="entry name" value="Tetratricopeptide repeat domain"/>
    <property type="match status" value="1"/>
</dbReference>
<dbReference type="InterPro" id="IPR011990">
    <property type="entry name" value="TPR-like_helical_dom_sf"/>
</dbReference>
<dbReference type="PANTHER" id="PTHR12558">
    <property type="entry name" value="CELL DIVISION CYCLE 16,23,27"/>
    <property type="match status" value="1"/>
</dbReference>
<organism evidence="1">
    <name type="scientific">marine metagenome</name>
    <dbReference type="NCBI Taxonomy" id="408172"/>
    <lineage>
        <taxon>unclassified sequences</taxon>
        <taxon>metagenomes</taxon>
        <taxon>ecological metagenomes</taxon>
    </lineage>
</organism>
<name>A0A383CYV0_9ZZZZ</name>
<evidence type="ECO:0000313" key="1">
    <source>
        <dbReference type="EMBL" id="SVE37135.1"/>
    </source>
</evidence>
<accession>A0A383CYV0</accession>
<dbReference type="SUPFAM" id="SSF48452">
    <property type="entry name" value="TPR-like"/>
    <property type="match status" value="1"/>
</dbReference>
<dbReference type="PANTHER" id="PTHR12558:SF13">
    <property type="entry name" value="CELL DIVISION CYCLE PROTEIN 27 HOMOLOG"/>
    <property type="match status" value="1"/>
</dbReference>
<feature type="non-terminal residue" evidence="1">
    <location>
        <position position="1"/>
    </location>
</feature>